<reference evidence="2 3" key="1">
    <citation type="submission" date="2013-09" db="EMBL/GenBank/DDBJ databases">
        <title>Whole genome shotgun sequence of Novosphingobium tardaugens NBRC 16725.</title>
        <authorList>
            <person name="Isaki S."/>
            <person name="Hosoyama A."/>
            <person name="Tsuchikane K."/>
            <person name="Katsumata H."/>
            <person name="Ando Y."/>
            <person name="Yamazaki S."/>
            <person name="Fujita N."/>
        </authorList>
    </citation>
    <scope>NUCLEOTIDE SEQUENCE [LARGE SCALE GENOMIC DNA]</scope>
    <source>
        <strain evidence="2 3">NBRC 16725</strain>
    </source>
</reference>
<dbReference type="EMBL" id="BASZ01000012">
    <property type="protein sequence ID" value="GAD50737.1"/>
    <property type="molecule type" value="Genomic_DNA"/>
</dbReference>
<organism evidence="2 3">
    <name type="scientific">Caenibius tardaugens NBRC 16725</name>
    <dbReference type="NCBI Taxonomy" id="1219035"/>
    <lineage>
        <taxon>Bacteria</taxon>
        <taxon>Pseudomonadati</taxon>
        <taxon>Pseudomonadota</taxon>
        <taxon>Alphaproteobacteria</taxon>
        <taxon>Sphingomonadales</taxon>
        <taxon>Erythrobacteraceae</taxon>
        <taxon>Caenibius</taxon>
    </lineage>
</organism>
<keyword evidence="3" id="KW-1185">Reference proteome</keyword>
<dbReference type="AlphaFoldDB" id="U2YPZ0"/>
<evidence type="ECO:0000313" key="3">
    <source>
        <dbReference type="Proteomes" id="UP000016568"/>
    </source>
</evidence>
<feature type="chain" id="PRO_5004636645" description="Autotransporter domain-containing protein" evidence="1">
    <location>
        <begin position="29"/>
        <end position="1116"/>
    </location>
</feature>
<keyword evidence="1" id="KW-0732">Signal</keyword>
<gene>
    <name evidence="2" type="ORF">NT2_12_00010</name>
</gene>
<name>U2YPZ0_9SPHN</name>
<evidence type="ECO:0008006" key="4">
    <source>
        <dbReference type="Google" id="ProtNLM"/>
    </source>
</evidence>
<feature type="non-terminal residue" evidence="2">
    <location>
        <position position="1116"/>
    </location>
</feature>
<evidence type="ECO:0000313" key="2">
    <source>
        <dbReference type="EMBL" id="GAD50737.1"/>
    </source>
</evidence>
<sequence>MNRNMRRFLTVGVSGIALGAVPFAPAIATTVGGDVITDGDVDYDSNAAAGQLTIELSAIEDVDALGIYAPPATGTVTVGDIASGQVDINVAGAGDIALVVTNAADGIYSVLAEATTVATIDGAWNEFALEQRADSSGNGDATVDFTNAGGVSIAADAAYAGPGTVQAVVDDALLQSAYAAGEGNASVILGNTGTLAISSISTITGPGSSLSYAQLNDAIHQVVDADEGSATALLSNGAAGSTVDAEATINLTARASATGTSSAEVHAFLNNNEGSDLVGGIRQNVEASDPENEAKAEIANNGALNLLVDASATASAGPAIASADLGEGISQEADGFNGAAAVAKLNNTGSVTLGSTALADAKSVDTDYAVANATLDDGVFQDVSAFGGGDATASFSNGGSFKLLSSGTATAAGADTDAEASATLADGIEQEAFANEGNATAELANAATGVLTFEAFAKATGPVAAVDAYLTSAVYQDAAASDGGNVAKVVLTNDGVFSITGKVEAVGADARAEINSEDAMLFQHAQGNDGASADVLLDNNKDFTILASAVAGSAAAFLASAVVETEGIAQSGNATGGGDTLLTIDNSGVLSISAVASSQAVDAKGNANIEGTYQSAYADEGSGTVVFANAGKVSVLADTDVVGGNTAEAAAAVRGAQQYVDAADGAFLTFTNASGKTFDVSADAVATAKDANADADALGVRQSTYSTGAVFKVGNAGTLNVKAIADANGTVAGTAQANATGVIIEALDQANVLDIVNSGTLNVQASAQGLDGARAYATGLFIDATAEGFVDISGTISNTGTIKVLATGDATGAGTAQVGSAEAIGVLISADVNNLALTNSGVIQADAVTDAGGYQNAVGVLLDDGAGDDQFTLTNAAGSIIARQSTDLGATYVWGTAIDTDNASTPALINLMGDGSTYSGVYPNVALKDPQFGYVYGNIEIKDGDAIVVSKGETWFDGAINTVTNRGDNEEPLPGELEPAVIDLGTPDGSFTIKSDGLFFMLDDRYNFVTAKDYAGPSKVNVDSFTIEGKGVLALHLPGTSPAAVVLGDYPQVFANTVNLDPDGKGNEAILEVRQASANGLYSNAYHYEDVVVSLTGEEGLTGKFAQVRTQSVLLG</sequence>
<proteinExistence type="predicted"/>
<comment type="caution">
    <text evidence="2">The sequence shown here is derived from an EMBL/GenBank/DDBJ whole genome shotgun (WGS) entry which is preliminary data.</text>
</comment>
<protein>
    <recommendedName>
        <fullName evidence="4">Autotransporter domain-containing protein</fullName>
    </recommendedName>
</protein>
<accession>U2YPZ0</accession>
<feature type="signal peptide" evidence="1">
    <location>
        <begin position="1"/>
        <end position="28"/>
    </location>
</feature>
<dbReference type="Proteomes" id="UP000016568">
    <property type="component" value="Unassembled WGS sequence"/>
</dbReference>
<evidence type="ECO:0000256" key="1">
    <source>
        <dbReference type="SAM" id="SignalP"/>
    </source>
</evidence>